<dbReference type="AlphaFoldDB" id="A0A1H2THI8"/>
<keyword evidence="3" id="KW-1185">Reference proteome</keyword>
<feature type="domain" description="Carboxymuconolactone decarboxylase-like" evidence="1">
    <location>
        <begin position="45"/>
        <end position="116"/>
    </location>
</feature>
<evidence type="ECO:0000259" key="1">
    <source>
        <dbReference type="Pfam" id="PF02627"/>
    </source>
</evidence>
<dbReference type="PANTHER" id="PTHR34846:SF11">
    <property type="entry name" value="4-CARBOXYMUCONOLACTONE DECARBOXYLASE FAMILY PROTEIN (AFU_ORTHOLOGUE AFUA_6G11590)"/>
    <property type="match status" value="1"/>
</dbReference>
<dbReference type="Pfam" id="PF02627">
    <property type="entry name" value="CMD"/>
    <property type="match status" value="1"/>
</dbReference>
<protein>
    <submittedName>
        <fullName evidence="2">4-carboxymuconolactone decarboxylase</fullName>
    </submittedName>
</protein>
<dbReference type="EMBL" id="FNOM01000002">
    <property type="protein sequence ID" value="SDW42734.1"/>
    <property type="molecule type" value="Genomic_DNA"/>
</dbReference>
<evidence type="ECO:0000313" key="3">
    <source>
        <dbReference type="Proteomes" id="UP000198539"/>
    </source>
</evidence>
<dbReference type="GO" id="GO:0051920">
    <property type="term" value="F:peroxiredoxin activity"/>
    <property type="evidence" value="ECO:0007669"/>
    <property type="project" value="InterPro"/>
</dbReference>
<dbReference type="OrthoDB" id="9129225at2"/>
<organism evidence="2 3">
    <name type="scientific">Roseicitreum antarcticum</name>
    <dbReference type="NCBI Taxonomy" id="564137"/>
    <lineage>
        <taxon>Bacteria</taxon>
        <taxon>Pseudomonadati</taxon>
        <taxon>Pseudomonadota</taxon>
        <taxon>Alphaproteobacteria</taxon>
        <taxon>Rhodobacterales</taxon>
        <taxon>Paracoccaceae</taxon>
        <taxon>Roseicitreum</taxon>
    </lineage>
</organism>
<dbReference type="PANTHER" id="PTHR34846">
    <property type="entry name" value="4-CARBOXYMUCONOLACTONE DECARBOXYLASE FAMILY PROTEIN (AFU_ORTHOLOGUE AFUA_6G11590)"/>
    <property type="match status" value="1"/>
</dbReference>
<dbReference type="Gene3D" id="1.20.1290.10">
    <property type="entry name" value="AhpD-like"/>
    <property type="match status" value="1"/>
</dbReference>
<accession>A0A1H2THI8</accession>
<evidence type="ECO:0000313" key="2">
    <source>
        <dbReference type="EMBL" id="SDW42734.1"/>
    </source>
</evidence>
<proteinExistence type="predicted"/>
<dbReference type="Proteomes" id="UP000198539">
    <property type="component" value="Unassembled WGS sequence"/>
</dbReference>
<dbReference type="STRING" id="564137.SAMN04488238_10243"/>
<dbReference type="InterPro" id="IPR029032">
    <property type="entry name" value="AhpD-like"/>
</dbReference>
<reference evidence="2 3" key="1">
    <citation type="submission" date="2016-10" db="EMBL/GenBank/DDBJ databases">
        <authorList>
            <person name="de Groot N.N."/>
        </authorList>
    </citation>
    <scope>NUCLEOTIDE SEQUENCE [LARGE SCALE GENOMIC DNA]</scope>
    <source>
        <strain evidence="2 3">CGMCC 1.8894</strain>
    </source>
</reference>
<name>A0A1H2THI8_9RHOB</name>
<dbReference type="SUPFAM" id="SSF69118">
    <property type="entry name" value="AhpD-like"/>
    <property type="match status" value="1"/>
</dbReference>
<sequence>MARIRLITTAEGLSAAQRAVYSSIAGGARGGVRGPHAVLLHSPGAAAPMDRLGAFVRYECSVPERQRELAILVIAALWRADYEWYAHAPLARKQGLSDAVIAAVGQRETPNFETALDTAVHRFVRELLDLHRVEDSTYAEAVSLLSEVGTVDLVALVGYYSAIAMTLNTFEVGVPADAALPW</sequence>
<dbReference type="InterPro" id="IPR003779">
    <property type="entry name" value="CMD-like"/>
</dbReference>
<gene>
    <name evidence="2" type="ORF">SAMN04488238_10243</name>
</gene>